<protein>
    <submittedName>
        <fullName evidence="1">Uncharacterized protein</fullName>
    </submittedName>
</protein>
<dbReference type="EMBL" id="JAGEMI010000001">
    <property type="protein sequence ID" value="MBO1867355.1"/>
    <property type="molecule type" value="Genomic_DNA"/>
</dbReference>
<sequence>MALRRDCPAKTASSPEYPHAAWIVAGLQNAHHGFLALLGYDHNLDPAFLNIEDRIRHVALRKDNLILAKFKDGLPFAHLGENSLGSSIA</sequence>
<comment type="caution">
    <text evidence="1">The sequence shown here is derived from an EMBL/GenBank/DDBJ whole genome shotgun (WGS) entry which is preliminary data.</text>
</comment>
<reference evidence="1" key="1">
    <citation type="submission" date="2021-03" db="EMBL/GenBank/DDBJ databases">
        <title>Whole Genome Sequence of Bradyrhizobium sp. Strain 144S4.</title>
        <authorList>
            <person name="Bromfield E.S.P."/>
            <person name="Cloutier S."/>
        </authorList>
    </citation>
    <scope>NUCLEOTIDE SEQUENCE [LARGE SCALE GENOMIC DNA]</scope>
    <source>
        <strain evidence="1">144S4</strain>
    </source>
</reference>
<accession>A0A939S6Z7</accession>
<dbReference type="RefSeq" id="WP_208088322.1">
    <property type="nucleotide sequence ID" value="NZ_CP086136.1"/>
</dbReference>
<organism evidence="1">
    <name type="scientific">Bradyrhizobium barranii subsp. barranii</name>
    <dbReference type="NCBI Taxonomy" id="2823807"/>
    <lineage>
        <taxon>Bacteria</taxon>
        <taxon>Pseudomonadati</taxon>
        <taxon>Pseudomonadota</taxon>
        <taxon>Alphaproteobacteria</taxon>
        <taxon>Hyphomicrobiales</taxon>
        <taxon>Nitrobacteraceae</taxon>
        <taxon>Bradyrhizobium</taxon>
        <taxon>Bradyrhizobium barranii</taxon>
    </lineage>
</organism>
<gene>
    <name evidence="1" type="ORF">J4G43_42690</name>
</gene>
<evidence type="ECO:0000313" key="1">
    <source>
        <dbReference type="EMBL" id="MBO1867355.1"/>
    </source>
</evidence>
<proteinExistence type="predicted"/>
<dbReference type="AlphaFoldDB" id="A0A939S6Z7"/>
<name>A0A939S6Z7_9BRAD</name>